<dbReference type="EMBL" id="FN649727">
    <property type="protein sequence ID" value="CBJ31962.1"/>
    <property type="molecule type" value="Genomic_DNA"/>
</dbReference>
<dbReference type="InParanoid" id="D7FVP1"/>
<reference evidence="2 3" key="1">
    <citation type="journal article" date="2010" name="Nature">
        <title>The Ectocarpus genome and the independent evolution of multicellularity in brown algae.</title>
        <authorList>
            <person name="Cock J.M."/>
            <person name="Sterck L."/>
            <person name="Rouze P."/>
            <person name="Scornet D."/>
            <person name="Allen A.E."/>
            <person name="Amoutzias G."/>
            <person name="Anthouard V."/>
            <person name="Artiguenave F."/>
            <person name="Aury J.M."/>
            <person name="Badger J.H."/>
            <person name="Beszteri B."/>
            <person name="Billiau K."/>
            <person name="Bonnet E."/>
            <person name="Bothwell J.H."/>
            <person name="Bowler C."/>
            <person name="Boyen C."/>
            <person name="Brownlee C."/>
            <person name="Carrano C.J."/>
            <person name="Charrier B."/>
            <person name="Cho G.Y."/>
            <person name="Coelho S.M."/>
            <person name="Collen J."/>
            <person name="Corre E."/>
            <person name="Da Silva C."/>
            <person name="Delage L."/>
            <person name="Delaroque N."/>
            <person name="Dittami S.M."/>
            <person name="Doulbeau S."/>
            <person name="Elias M."/>
            <person name="Farnham G."/>
            <person name="Gachon C.M."/>
            <person name="Gschloessl B."/>
            <person name="Heesch S."/>
            <person name="Jabbari K."/>
            <person name="Jubin C."/>
            <person name="Kawai H."/>
            <person name="Kimura K."/>
            <person name="Kloareg B."/>
            <person name="Kupper F.C."/>
            <person name="Lang D."/>
            <person name="Le Bail A."/>
            <person name="Leblanc C."/>
            <person name="Lerouge P."/>
            <person name="Lohr M."/>
            <person name="Lopez P.J."/>
            <person name="Martens C."/>
            <person name="Maumus F."/>
            <person name="Michel G."/>
            <person name="Miranda-Saavedra D."/>
            <person name="Morales J."/>
            <person name="Moreau H."/>
            <person name="Motomura T."/>
            <person name="Nagasato C."/>
            <person name="Napoli C.A."/>
            <person name="Nelson D.R."/>
            <person name="Nyvall-Collen P."/>
            <person name="Peters A.F."/>
            <person name="Pommier C."/>
            <person name="Potin P."/>
            <person name="Poulain J."/>
            <person name="Quesneville H."/>
            <person name="Read B."/>
            <person name="Rensing S.A."/>
            <person name="Ritter A."/>
            <person name="Rousvoal S."/>
            <person name="Samanta M."/>
            <person name="Samson G."/>
            <person name="Schroeder D.C."/>
            <person name="Segurens B."/>
            <person name="Strittmatter M."/>
            <person name="Tonon T."/>
            <person name="Tregear J.W."/>
            <person name="Valentin K."/>
            <person name="von Dassow P."/>
            <person name="Yamagishi T."/>
            <person name="Van de Peer Y."/>
            <person name="Wincker P."/>
        </authorList>
    </citation>
    <scope>NUCLEOTIDE SEQUENCE [LARGE SCALE GENOMIC DNA]</scope>
    <source>
        <strain evidence="3">Ec32 / CCAP1310/4</strain>
    </source>
</reference>
<keyword evidence="3" id="KW-1185">Reference proteome</keyword>
<protein>
    <recommendedName>
        <fullName evidence="1">DUF4470 domain-containing protein</fullName>
    </recommendedName>
</protein>
<feature type="domain" description="DUF4470" evidence="1">
    <location>
        <begin position="17"/>
        <end position="117"/>
    </location>
</feature>
<dbReference type="EMBL" id="FN648483">
    <property type="protein sequence ID" value="CBJ31962.1"/>
    <property type="molecule type" value="Genomic_DNA"/>
</dbReference>
<proteinExistence type="predicted"/>
<dbReference type="AlphaFoldDB" id="D7FVP1"/>
<dbReference type="OrthoDB" id="432970at2759"/>
<dbReference type="Proteomes" id="UP000002630">
    <property type="component" value="Linkage Group LG02"/>
</dbReference>
<accession>D7FVP1</accession>
<gene>
    <name evidence="2" type="ORF">Esi_0297_0020</name>
</gene>
<dbReference type="Pfam" id="PF14737">
    <property type="entry name" value="DUF4470"/>
    <property type="match status" value="1"/>
</dbReference>
<name>D7FVP1_ECTSI</name>
<sequence length="962" mass="107212">MHPSASIVQGCNHFYPYGCTPPEYLLGGVPMDARRADMLLLGCSDARHALFTLWTYGSECSRERGRWDGLTSEERRQQNQQHPDGLRTLRFTMNDREPACLARVLLLLQLFCNSHDDLLRACSPDAPPEQLDAYSAKIALCFNAYYNIYVDNATLQATQAAANQLLEASASPASWSMSPVGSIAHIAGRSSLNRLRCMWYVYADTSIVQIKPKKQLDKERKTYHDQTVFPSKNASPILLTGEGPGIAAPKAMEWGTEMTGIHRQYQSWGYLDPFPVLRDGARSDRKYYTKTNPAMVATDHEELDYQVHHSCNPLSAFHHDDVWLPFKPREHENTHDGGRYNMTGASGCMPLYAGPPRVTGVDLTVTESPLEFEDEPEEAKQHIMSKLVATCLEQLSRMCWAVSWARLEKEQSSSAALAKQGKPRPSVDVRMNFVLGDAVDTCDAMCLLSSEGLAAWGKARDGHEPGRVCSFMPNMSLSPCQLELADLDGPARSVEGLDAKGNKKKMKKKETKMAAAAYAALTDEDWCTTKVQECALLLGVVPVSGVAPAVGHFHTMLEAARAAKTNKKNADIGDLGQRLRLAWKQVCLIDQRAGAFVASKDRVATTLHPRADLSPEEFADMMLPFWLFMTRSLYVETANLVEHLHRNYSTGLFDSNVVDQLDVHMHLLSLFRTEAMGATDVVRWALDCPWWDKKPSAEGVVPKGSPGMCRVVMLAPQEAVSIVRHLRNPALCILMNDESQNVKTLISTLHCCFVRVNRGSGPFSPKDKEGEPWYVLRERLLRVKETVPDDPEAELMVSFLLGSKTLIPAEANQIELELRLKTAEGVIFRTNLEERGETVVVFPNKRNTATTLERWLPQSSERQLLLQDDKGVDPGLGQRRVGKMNRYIIAPGRPELYLPTGPLRKKSDWASNTIEVDEEGEGRYMGYTLNMVNPAARALLADKQTETEINVLPPCGVEVIII</sequence>
<dbReference type="InterPro" id="IPR027974">
    <property type="entry name" value="DUF4470"/>
</dbReference>
<evidence type="ECO:0000259" key="1">
    <source>
        <dbReference type="Pfam" id="PF14737"/>
    </source>
</evidence>
<evidence type="ECO:0000313" key="2">
    <source>
        <dbReference type="EMBL" id="CBJ31962.1"/>
    </source>
</evidence>
<organism evidence="2 3">
    <name type="scientific">Ectocarpus siliculosus</name>
    <name type="common">Brown alga</name>
    <name type="synonym">Conferva siliculosa</name>
    <dbReference type="NCBI Taxonomy" id="2880"/>
    <lineage>
        <taxon>Eukaryota</taxon>
        <taxon>Sar</taxon>
        <taxon>Stramenopiles</taxon>
        <taxon>Ochrophyta</taxon>
        <taxon>PX clade</taxon>
        <taxon>Phaeophyceae</taxon>
        <taxon>Ectocarpales</taxon>
        <taxon>Ectocarpaceae</taxon>
        <taxon>Ectocarpus</taxon>
    </lineage>
</organism>
<evidence type="ECO:0000313" key="3">
    <source>
        <dbReference type="Proteomes" id="UP000002630"/>
    </source>
</evidence>